<name>A0AAI8YJZ9_9PEZI</name>
<comment type="caution">
    <text evidence="1">The sequence shown here is derived from an EMBL/GenBank/DDBJ whole genome shotgun (WGS) entry which is preliminary data.</text>
</comment>
<reference evidence="1" key="1">
    <citation type="submission" date="2023-10" db="EMBL/GenBank/DDBJ databases">
        <authorList>
            <person name="Hackl T."/>
        </authorList>
    </citation>
    <scope>NUCLEOTIDE SEQUENCE</scope>
</reference>
<organism evidence="1 2">
    <name type="scientific">Anthostomella pinea</name>
    <dbReference type="NCBI Taxonomy" id="933095"/>
    <lineage>
        <taxon>Eukaryota</taxon>
        <taxon>Fungi</taxon>
        <taxon>Dikarya</taxon>
        <taxon>Ascomycota</taxon>
        <taxon>Pezizomycotina</taxon>
        <taxon>Sordariomycetes</taxon>
        <taxon>Xylariomycetidae</taxon>
        <taxon>Xylariales</taxon>
        <taxon>Xylariaceae</taxon>
        <taxon>Anthostomella</taxon>
    </lineage>
</organism>
<dbReference type="AlphaFoldDB" id="A0AAI8YJZ9"/>
<keyword evidence="2" id="KW-1185">Reference proteome</keyword>
<gene>
    <name evidence="1" type="ORF">KHLLAP_LOCUS10549</name>
</gene>
<dbReference type="EMBL" id="CAUWAG010000013">
    <property type="protein sequence ID" value="CAJ2510081.1"/>
    <property type="molecule type" value="Genomic_DNA"/>
</dbReference>
<dbReference type="Proteomes" id="UP001295740">
    <property type="component" value="Unassembled WGS sequence"/>
</dbReference>
<accession>A0AAI8YJZ9</accession>
<evidence type="ECO:0000313" key="2">
    <source>
        <dbReference type="Proteomes" id="UP001295740"/>
    </source>
</evidence>
<sequence length="84" mass="8904">MTMSTGFGVCLRYLNTLGLVEDMNRKVAVPSQDDIRRILGVGKLSAVFAPHSPIAAQWSADSTMSGGIRETSLPLLTLGLIASV</sequence>
<evidence type="ECO:0000313" key="1">
    <source>
        <dbReference type="EMBL" id="CAJ2510081.1"/>
    </source>
</evidence>
<proteinExistence type="predicted"/>
<protein>
    <submittedName>
        <fullName evidence="1">Uu.00g059810.m01.CDS01</fullName>
    </submittedName>
</protein>